<dbReference type="Proteomes" id="UP000010296">
    <property type="component" value="Unassembled WGS sequence"/>
</dbReference>
<dbReference type="EMBL" id="AEPV01000017">
    <property type="protein sequence ID" value="EFU74704.1"/>
    <property type="molecule type" value="Genomic_DNA"/>
</dbReference>
<gene>
    <name evidence="2" type="ORF">HMPREF9088_0476</name>
</gene>
<evidence type="ECO:0000256" key="1">
    <source>
        <dbReference type="SAM" id="Phobius"/>
    </source>
</evidence>
<keyword evidence="3" id="KW-1185">Reference proteome</keyword>
<organism evidence="2 3">
    <name type="scientific">Enterococcus italicus (strain DSM 15952 / CCUG 50447 / LMG 22039 / TP 1.5)</name>
    <dbReference type="NCBI Taxonomy" id="888064"/>
    <lineage>
        <taxon>Bacteria</taxon>
        <taxon>Bacillati</taxon>
        <taxon>Bacillota</taxon>
        <taxon>Bacilli</taxon>
        <taxon>Lactobacillales</taxon>
        <taxon>Enterococcaceae</taxon>
        <taxon>Enterococcus</taxon>
    </lineage>
</organism>
<keyword evidence="1" id="KW-1133">Transmembrane helix</keyword>
<accession>E6LDN6</accession>
<name>E6LDN6_ENTI1</name>
<reference evidence="2 3" key="1">
    <citation type="submission" date="2010-12" db="EMBL/GenBank/DDBJ databases">
        <authorList>
            <person name="Muzny D."/>
            <person name="Qin X."/>
            <person name="Deng J."/>
            <person name="Jiang H."/>
            <person name="Liu Y."/>
            <person name="Qu J."/>
            <person name="Song X.-Z."/>
            <person name="Zhang L."/>
            <person name="Thornton R."/>
            <person name="Coyle M."/>
            <person name="Francisco L."/>
            <person name="Jackson L."/>
            <person name="Javaid M."/>
            <person name="Korchina V."/>
            <person name="Kovar C."/>
            <person name="Mata R."/>
            <person name="Mathew T."/>
            <person name="Ngo R."/>
            <person name="Nguyen L."/>
            <person name="Nguyen N."/>
            <person name="Okwuonu G."/>
            <person name="Ongeri F."/>
            <person name="Pham C."/>
            <person name="Simmons D."/>
            <person name="Wilczek-Boney K."/>
            <person name="Hale W."/>
            <person name="Jakkamsetti A."/>
            <person name="Pham P."/>
            <person name="Ruth R."/>
            <person name="San Lucas F."/>
            <person name="Warren J."/>
            <person name="Zhang J."/>
            <person name="Zhao Z."/>
            <person name="Zhou C."/>
            <person name="Zhu D."/>
            <person name="Lee S."/>
            <person name="Bess C."/>
            <person name="Blankenburg K."/>
            <person name="Forbes L."/>
            <person name="Fu Q."/>
            <person name="Gubbala S."/>
            <person name="Hirani K."/>
            <person name="Jayaseelan J.C."/>
            <person name="Lara F."/>
            <person name="Munidasa M."/>
            <person name="Palculict T."/>
            <person name="Patil S."/>
            <person name="Pu L.-L."/>
            <person name="Saada N."/>
            <person name="Tang L."/>
            <person name="Weissenberger G."/>
            <person name="Zhu Y."/>
            <person name="Hemphill L."/>
            <person name="Shang Y."/>
            <person name="Youmans B."/>
            <person name="Ayvaz T."/>
            <person name="Ross M."/>
            <person name="Santibanez J."/>
            <person name="Aqrawi P."/>
            <person name="Gross S."/>
            <person name="Joshi V."/>
            <person name="Fowler G."/>
            <person name="Nazareth L."/>
            <person name="Reid J."/>
            <person name="Worley K."/>
            <person name="Petrosino J."/>
            <person name="Highlander S."/>
            <person name="Gibbs R."/>
        </authorList>
    </citation>
    <scope>NUCLEOTIDE SEQUENCE [LARGE SCALE GENOMIC DNA]</scope>
    <source>
        <strain evidence="3">DSM 15952 / CCUG 50447 / LMG 22039 / TP 1.5</strain>
    </source>
</reference>
<comment type="caution">
    <text evidence="2">The sequence shown here is derived from an EMBL/GenBank/DDBJ whole genome shotgun (WGS) entry which is preliminary data.</text>
</comment>
<dbReference type="HOGENOM" id="CLU_3061379_0_0_9"/>
<keyword evidence="1" id="KW-0812">Transmembrane</keyword>
<keyword evidence="1" id="KW-0472">Membrane</keyword>
<dbReference type="AlphaFoldDB" id="E6LDN6"/>
<sequence length="53" mass="5951">MQKKAGDTIDSTKTMRRFSREAEEPAYAGSFAMFVVLVIQDIGLQLLRSSRVT</sequence>
<feature type="transmembrane region" description="Helical" evidence="1">
    <location>
        <begin position="26"/>
        <end position="47"/>
    </location>
</feature>
<dbReference type="RefSeq" id="WP_007207497.1">
    <property type="nucleotide sequence ID" value="NZ_GL622241.1"/>
</dbReference>
<proteinExistence type="predicted"/>
<protein>
    <submittedName>
        <fullName evidence="2">Uncharacterized protein</fullName>
    </submittedName>
</protein>
<evidence type="ECO:0000313" key="2">
    <source>
        <dbReference type="EMBL" id="EFU74704.1"/>
    </source>
</evidence>
<evidence type="ECO:0000313" key="3">
    <source>
        <dbReference type="Proteomes" id="UP000010296"/>
    </source>
</evidence>